<dbReference type="RefSeq" id="WP_107752246.1">
    <property type="nucleotide sequence ID" value="NZ_QBKF01000006.1"/>
</dbReference>
<protein>
    <submittedName>
        <fullName evidence="1">Head decoration protein</fullName>
    </submittedName>
</protein>
<organism evidence="1 2">
    <name type="scientific">Pararhodobacter aggregans</name>
    <dbReference type="NCBI Taxonomy" id="404875"/>
    <lineage>
        <taxon>Bacteria</taxon>
        <taxon>Pseudomonadati</taxon>
        <taxon>Pseudomonadota</taxon>
        <taxon>Alphaproteobacteria</taxon>
        <taxon>Rhodobacterales</taxon>
        <taxon>Paracoccaceae</taxon>
        <taxon>Pararhodobacter</taxon>
    </lineage>
</organism>
<dbReference type="AlphaFoldDB" id="A0A2T7URF3"/>
<reference evidence="1 2" key="1">
    <citation type="journal article" date="2011" name="Syst. Appl. Microbiol.">
        <title>Defluviimonas denitrificans gen. nov., sp. nov., and Pararhodobacter aggregans gen. nov., sp. nov., non-phototrophic Rhodobacteraceae from the biofilter of a marine aquaculture.</title>
        <authorList>
            <person name="Foesel B.U."/>
            <person name="Drake H.L."/>
            <person name="Schramm A."/>
        </authorList>
    </citation>
    <scope>NUCLEOTIDE SEQUENCE [LARGE SCALE GENOMIC DNA]</scope>
    <source>
        <strain evidence="1 2">D1-19</strain>
    </source>
</reference>
<dbReference type="Proteomes" id="UP000244810">
    <property type="component" value="Unassembled WGS sequence"/>
</dbReference>
<evidence type="ECO:0000313" key="2">
    <source>
        <dbReference type="Proteomes" id="UP000244810"/>
    </source>
</evidence>
<dbReference type="InterPro" id="IPR004195">
    <property type="entry name" value="Head_decoration_D"/>
</dbReference>
<comment type="caution">
    <text evidence="1">The sequence shown here is derived from an EMBL/GenBank/DDBJ whole genome shotgun (WGS) entry which is preliminary data.</text>
</comment>
<dbReference type="OrthoDB" id="7032972at2"/>
<sequence length="123" mass="12369">MPLKESTSYVPDELIVGAYPVMTSGAVIGTAADLTRGAVLGRITASGKYILSLSAANDGSQIPAAILLTNAAAASADAEGLILLSGEVDAARLNFGTGHTAATVEAAFRAAGRPLFLRNVNPA</sequence>
<dbReference type="EMBL" id="QDDR01000006">
    <property type="protein sequence ID" value="PVE47234.1"/>
    <property type="molecule type" value="Genomic_DNA"/>
</dbReference>
<dbReference type="Gene3D" id="2.40.300.10">
    <property type="entry name" value="Head decoration protein D"/>
    <property type="match status" value="1"/>
</dbReference>
<accession>A0A2T7URF3</accession>
<keyword evidence="2" id="KW-1185">Reference proteome</keyword>
<dbReference type="Pfam" id="PF02924">
    <property type="entry name" value="HDPD"/>
    <property type="match status" value="1"/>
</dbReference>
<proteinExistence type="predicted"/>
<evidence type="ECO:0000313" key="1">
    <source>
        <dbReference type="EMBL" id="PVE47234.1"/>
    </source>
</evidence>
<gene>
    <name evidence="1" type="ORF">DDE23_13420</name>
</gene>
<name>A0A2T7URF3_9RHOB</name>